<evidence type="ECO:0000256" key="1">
    <source>
        <dbReference type="SAM" id="Coils"/>
    </source>
</evidence>
<evidence type="ECO:0000313" key="2">
    <source>
        <dbReference type="EMBL" id="VBB29060.1"/>
    </source>
</evidence>
<feature type="coiled-coil region" evidence="1">
    <location>
        <begin position="2"/>
        <end position="37"/>
    </location>
</feature>
<reference evidence="2 3" key="1">
    <citation type="submission" date="2018-08" db="EMBL/GenBank/DDBJ databases">
        <authorList>
            <person name="Laetsch R D."/>
            <person name="Stevens L."/>
            <person name="Kumar S."/>
            <person name="Blaxter L. M."/>
        </authorList>
    </citation>
    <scope>NUCLEOTIDE SEQUENCE [LARGE SCALE GENOMIC DNA]</scope>
</reference>
<protein>
    <submittedName>
        <fullName evidence="2">Uncharacterized protein</fullName>
    </submittedName>
</protein>
<sequence length="336" mass="40023">MEKRLRQRLEKQKIEVENALREKLMEMERQYELNTSEIVRYKAMLKKSHEENTELCYRWQRAAKLLEGIKFATTESENFQQRLEEKLGVLVKKFRNEANNSKTKMMTYVVDNFEAAMKVILSDEPNLHYFMQSNKDLTMVGNNELNKWSQITTENSSEKRKKSVKEEQKVLSDFKKFISNIDSLLKTFYQKQETELANSTSQIIGRVEKIKQTIKRAGDLNDILDVNKFISRVPQNILEEVKDMSDKFKILNKRMNEMSLEIGLRNDEEEKWRELIAEENKVMEACRKIDHEQQELEFILNRAELKYDQLYRQIYLGSNTVLEGSSRENIREFIED</sequence>
<dbReference type="EMBL" id="UPTC01000527">
    <property type="protein sequence ID" value="VBB29060.1"/>
    <property type="molecule type" value="Genomic_DNA"/>
</dbReference>
<accession>A0A498SIX3</accession>
<dbReference type="Proteomes" id="UP000276991">
    <property type="component" value="Unassembled WGS sequence"/>
</dbReference>
<dbReference type="AlphaFoldDB" id="A0A498SIX3"/>
<organism evidence="2 3">
    <name type="scientific">Acanthocheilonema viteae</name>
    <name type="common">Filarial nematode worm</name>
    <name type="synonym">Dipetalonema viteae</name>
    <dbReference type="NCBI Taxonomy" id="6277"/>
    <lineage>
        <taxon>Eukaryota</taxon>
        <taxon>Metazoa</taxon>
        <taxon>Ecdysozoa</taxon>
        <taxon>Nematoda</taxon>
        <taxon>Chromadorea</taxon>
        <taxon>Rhabditida</taxon>
        <taxon>Spirurina</taxon>
        <taxon>Spiruromorpha</taxon>
        <taxon>Filarioidea</taxon>
        <taxon>Onchocercidae</taxon>
        <taxon>Acanthocheilonema</taxon>
    </lineage>
</organism>
<evidence type="ECO:0000313" key="3">
    <source>
        <dbReference type="Proteomes" id="UP000276991"/>
    </source>
</evidence>
<keyword evidence="3" id="KW-1185">Reference proteome</keyword>
<gene>
    <name evidence="2" type="ORF">NAV_LOCUS3869</name>
</gene>
<proteinExistence type="predicted"/>
<dbReference type="OrthoDB" id="5870321at2759"/>
<dbReference type="STRING" id="6277.A0A498SIX3"/>
<keyword evidence="1" id="KW-0175">Coiled coil</keyword>
<name>A0A498SIX3_ACAVI</name>